<dbReference type="InterPro" id="IPR046357">
    <property type="entry name" value="PPIase_dom_sf"/>
</dbReference>
<proteinExistence type="inferred from homology"/>
<reference evidence="10 11" key="1">
    <citation type="submission" date="2019-06" db="EMBL/GenBank/DDBJ databases">
        <title>Sequencing the genomes of 1000 actinobacteria strains.</title>
        <authorList>
            <person name="Klenk H.-P."/>
        </authorList>
    </citation>
    <scope>NUCLEOTIDE SEQUENCE [LARGE SCALE GENOMIC DNA]</scope>
    <source>
        <strain evidence="10 11">DSM 12362</strain>
    </source>
</reference>
<evidence type="ECO:0000256" key="7">
    <source>
        <dbReference type="SAM" id="MobiDB-lite"/>
    </source>
</evidence>
<dbReference type="GO" id="GO:0003755">
    <property type="term" value="F:peptidyl-prolyl cis-trans isomerase activity"/>
    <property type="evidence" value="ECO:0007669"/>
    <property type="project" value="UniProtKB-KW"/>
</dbReference>
<sequence>MRSPRLRLAALAAAPLLLLSACATDGDADQADQTATSDDAAATSLAPTGDISELSVDTSGDEPVIERDGSAFADSDLPFVVASTETETVEEGDGDAVEEGHEVRVRYVAVNGATGEPFASTYQNDETVVIDLSNEMLFPAFLNELPGRSVGETFLLTIPAEEGFGSAGNDQLGVGPQDTLVFFMEIVDSSAPLTKATGEEVEPEAGLPEVDADGENAADITIPEGADEPTDLVAQQLIKGEGPEVQAGQTIKVHYTGVKWSDGEIFDDSYSAGQPAQFPIGVGSVIEGWDSGLVGQPVGSRVLLVIPADQAYGEAPEDTDSETAPPASPLAGETLVFVVDILGAY</sequence>
<dbReference type="EMBL" id="VFPU01000001">
    <property type="protein sequence ID" value="TQM96870.1"/>
    <property type="molecule type" value="Genomic_DNA"/>
</dbReference>
<dbReference type="PROSITE" id="PS50059">
    <property type="entry name" value="FKBP_PPIASE"/>
    <property type="match status" value="2"/>
</dbReference>
<keyword evidence="5 6" id="KW-0413">Isomerase</keyword>
<feature type="region of interest" description="Disordered" evidence="7">
    <location>
        <begin position="28"/>
        <end position="62"/>
    </location>
</feature>
<evidence type="ECO:0000313" key="10">
    <source>
        <dbReference type="EMBL" id="TQM96870.1"/>
    </source>
</evidence>
<organism evidence="10 11">
    <name type="scientific">Ornithinimicrobium humiphilum</name>
    <dbReference type="NCBI Taxonomy" id="125288"/>
    <lineage>
        <taxon>Bacteria</taxon>
        <taxon>Bacillati</taxon>
        <taxon>Actinomycetota</taxon>
        <taxon>Actinomycetes</taxon>
        <taxon>Micrococcales</taxon>
        <taxon>Ornithinimicrobiaceae</taxon>
        <taxon>Ornithinimicrobium</taxon>
    </lineage>
</organism>
<name>A0A543KP78_9MICO</name>
<dbReference type="OrthoDB" id="25996at2"/>
<evidence type="ECO:0000256" key="6">
    <source>
        <dbReference type="PROSITE-ProRule" id="PRU00277"/>
    </source>
</evidence>
<evidence type="ECO:0000313" key="11">
    <source>
        <dbReference type="Proteomes" id="UP000315133"/>
    </source>
</evidence>
<dbReference type="Pfam" id="PF00254">
    <property type="entry name" value="FKBP_C"/>
    <property type="match status" value="2"/>
</dbReference>
<evidence type="ECO:0000256" key="1">
    <source>
        <dbReference type="ARBA" id="ARBA00000971"/>
    </source>
</evidence>
<evidence type="ECO:0000256" key="8">
    <source>
        <dbReference type="SAM" id="SignalP"/>
    </source>
</evidence>
<dbReference type="Gene3D" id="3.10.50.40">
    <property type="match status" value="2"/>
</dbReference>
<feature type="domain" description="PPIase FKBP-type" evidence="9">
    <location>
        <begin position="100"/>
        <end position="190"/>
    </location>
</feature>
<feature type="signal peptide" evidence="8">
    <location>
        <begin position="1"/>
        <end position="23"/>
    </location>
</feature>
<dbReference type="PROSITE" id="PS51257">
    <property type="entry name" value="PROKAR_LIPOPROTEIN"/>
    <property type="match status" value="1"/>
</dbReference>
<dbReference type="AlphaFoldDB" id="A0A543KP78"/>
<dbReference type="EC" id="5.2.1.8" evidence="3 6"/>
<dbReference type="PANTHER" id="PTHR43811">
    <property type="entry name" value="FKBP-TYPE PEPTIDYL-PROLYL CIS-TRANS ISOMERASE FKPA"/>
    <property type="match status" value="1"/>
</dbReference>
<protein>
    <recommendedName>
        <fullName evidence="3 6">peptidylprolyl isomerase</fullName>
        <ecNumber evidence="3 6">5.2.1.8</ecNumber>
    </recommendedName>
</protein>
<dbReference type="Proteomes" id="UP000315133">
    <property type="component" value="Unassembled WGS sequence"/>
</dbReference>
<dbReference type="RefSeq" id="WP_141818426.1">
    <property type="nucleotide sequence ID" value="NZ_BAAAIL010000004.1"/>
</dbReference>
<keyword evidence="11" id="KW-1185">Reference proteome</keyword>
<evidence type="ECO:0000256" key="4">
    <source>
        <dbReference type="ARBA" id="ARBA00023110"/>
    </source>
</evidence>
<keyword evidence="4 6" id="KW-0697">Rotamase</keyword>
<evidence type="ECO:0000256" key="2">
    <source>
        <dbReference type="ARBA" id="ARBA00006577"/>
    </source>
</evidence>
<gene>
    <name evidence="10" type="ORF">FB476_1763</name>
</gene>
<comment type="similarity">
    <text evidence="2">Belongs to the FKBP-type PPIase family.</text>
</comment>
<comment type="catalytic activity">
    <reaction evidence="1 6">
        <text>[protein]-peptidylproline (omega=180) = [protein]-peptidylproline (omega=0)</text>
        <dbReference type="Rhea" id="RHEA:16237"/>
        <dbReference type="Rhea" id="RHEA-COMP:10747"/>
        <dbReference type="Rhea" id="RHEA-COMP:10748"/>
        <dbReference type="ChEBI" id="CHEBI:83833"/>
        <dbReference type="ChEBI" id="CHEBI:83834"/>
        <dbReference type="EC" id="5.2.1.8"/>
    </reaction>
</comment>
<evidence type="ECO:0000256" key="5">
    <source>
        <dbReference type="ARBA" id="ARBA00023235"/>
    </source>
</evidence>
<dbReference type="PANTHER" id="PTHR43811:SF19">
    <property type="entry name" value="39 KDA FK506-BINDING NUCLEAR PROTEIN"/>
    <property type="match status" value="1"/>
</dbReference>
<comment type="caution">
    <text evidence="10">The sequence shown here is derived from an EMBL/GenBank/DDBJ whole genome shotgun (WGS) entry which is preliminary data.</text>
</comment>
<feature type="domain" description="PPIase FKBP-type" evidence="9">
    <location>
        <begin position="248"/>
        <end position="340"/>
    </location>
</feature>
<feature type="compositionally biased region" description="Low complexity" evidence="7">
    <location>
        <begin position="28"/>
        <end position="46"/>
    </location>
</feature>
<evidence type="ECO:0000259" key="9">
    <source>
        <dbReference type="PROSITE" id="PS50059"/>
    </source>
</evidence>
<dbReference type="InterPro" id="IPR001179">
    <property type="entry name" value="PPIase_FKBP_dom"/>
</dbReference>
<accession>A0A543KP78</accession>
<dbReference type="SUPFAM" id="SSF54534">
    <property type="entry name" value="FKBP-like"/>
    <property type="match status" value="2"/>
</dbReference>
<evidence type="ECO:0000256" key="3">
    <source>
        <dbReference type="ARBA" id="ARBA00013194"/>
    </source>
</evidence>
<keyword evidence="8" id="KW-0732">Signal</keyword>
<feature type="chain" id="PRO_5039379127" description="peptidylprolyl isomerase" evidence="8">
    <location>
        <begin position="24"/>
        <end position="345"/>
    </location>
</feature>